<gene>
    <name evidence="1" type="ORF">EVOR1521_LOCUS10510</name>
</gene>
<dbReference type="EMBL" id="CAUJNA010001009">
    <property type="protein sequence ID" value="CAJ1383372.1"/>
    <property type="molecule type" value="Genomic_DNA"/>
</dbReference>
<keyword evidence="2" id="KW-1185">Reference proteome</keyword>
<dbReference type="Proteomes" id="UP001178507">
    <property type="component" value="Unassembled WGS sequence"/>
</dbReference>
<comment type="caution">
    <text evidence="1">The sequence shown here is derived from an EMBL/GenBank/DDBJ whole genome shotgun (WGS) entry which is preliminary data.</text>
</comment>
<evidence type="ECO:0000313" key="2">
    <source>
        <dbReference type="Proteomes" id="UP001178507"/>
    </source>
</evidence>
<protein>
    <submittedName>
        <fullName evidence="1">Uncharacterized protein</fullName>
    </submittedName>
</protein>
<sequence>MLARRQCRLLVTKDAKPQASGFWPLAQGLRQLKFCSVELRPPGGYASDEKAHSFRMYIHRTVEKDQRVRMSPWGDAAIRNSLQALATAPKAVSFEVERIKSSEEEVHLVFESAGSSPWQEYLENRIMNTKRLAVTADTQAVKLARDLVSMLQAAAKDEQAVQAFAFWDDDAALVALAKGVAAVSSLYPFKRLTCVANVVNPMDDPRGRLFVYATFGEPVEPLPKSGQVFHAYPPGSKADPAVLKRFYASVEDRLHQGSHVHMLCLGTDAIMHSIRALCLVKGFTADLVVQWAPGIKGEGAGSASQSKASQVPRAVRLKATRGQTWEEFNATDFSKTSLRKVKSTTEVGKLAYAAVAEVRQHEAVAIHCFSDDKAAVTVAMKALAAVPTVTGGKKLVCVPSFGRAGPDQRPVLRLYAKRYRGQQPEQANPASG</sequence>
<name>A0AA36MTK2_9DINO</name>
<evidence type="ECO:0000313" key="1">
    <source>
        <dbReference type="EMBL" id="CAJ1383372.1"/>
    </source>
</evidence>
<organism evidence="1 2">
    <name type="scientific">Effrenium voratum</name>
    <dbReference type="NCBI Taxonomy" id="2562239"/>
    <lineage>
        <taxon>Eukaryota</taxon>
        <taxon>Sar</taxon>
        <taxon>Alveolata</taxon>
        <taxon>Dinophyceae</taxon>
        <taxon>Suessiales</taxon>
        <taxon>Symbiodiniaceae</taxon>
        <taxon>Effrenium</taxon>
    </lineage>
</organism>
<proteinExistence type="predicted"/>
<dbReference type="AlphaFoldDB" id="A0AA36MTK2"/>
<accession>A0AA36MTK2</accession>
<reference evidence="1" key="1">
    <citation type="submission" date="2023-08" db="EMBL/GenBank/DDBJ databases">
        <authorList>
            <person name="Chen Y."/>
            <person name="Shah S."/>
            <person name="Dougan E. K."/>
            <person name="Thang M."/>
            <person name="Chan C."/>
        </authorList>
    </citation>
    <scope>NUCLEOTIDE SEQUENCE</scope>
</reference>